<keyword evidence="3" id="KW-1185">Reference proteome</keyword>
<protein>
    <submittedName>
        <fullName evidence="2">Uncharacterized protein</fullName>
    </submittedName>
</protein>
<feature type="transmembrane region" description="Helical" evidence="1">
    <location>
        <begin position="46"/>
        <end position="71"/>
    </location>
</feature>
<dbReference type="KEGG" id="kko:Kkor_0235"/>
<keyword evidence="1" id="KW-0472">Membrane</keyword>
<dbReference type="EMBL" id="CP001707">
    <property type="protein sequence ID" value="ACV25656.1"/>
    <property type="molecule type" value="Genomic_DNA"/>
</dbReference>
<dbReference type="STRING" id="523791.Kkor_0235"/>
<feature type="transmembrane region" description="Helical" evidence="1">
    <location>
        <begin position="21"/>
        <end position="40"/>
    </location>
</feature>
<feature type="transmembrane region" description="Helical" evidence="1">
    <location>
        <begin position="92"/>
        <end position="112"/>
    </location>
</feature>
<dbReference type="eggNOG" id="ENOG5031ND5">
    <property type="taxonomic scope" value="Bacteria"/>
</dbReference>
<feature type="transmembrane region" description="Helical" evidence="1">
    <location>
        <begin position="183"/>
        <end position="202"/>
    </location>
</feature>
<dbReference type="RefSeq" id="WP_012800171.1">
    <property type="nucleotide sequence ID" value="NC_013166.1"/>
</dbReference>
<proteinExistence type="predicted"/>
<dbReference type="OrthoDB" id="5365276at2"/>
<accession>C7R7A7</accession>
<keyword evidence="1" id="KW-1133">Transmembrane helix</keyword>
<organism evidence="2 3">
    <name type="scientific">Kangiella koreensis (strain DSM 16069 / JCM 12317 / KCTC 12182 / SW-125)</name>
    <dbReference type="NCBI Taxonomy" id="523791"/>
    <lineage>
        <taxon>Bacteria</taxon>
        <taxon>Pseudomonadati</taxon>
        <taxon>Pseudomonadota</taxon>
        <taxon>Gammaproteobacteria</taxon>
        <taxon>Kangiellales</taxon>
        <taxon>Kangiellaceae</taxon>
        <taxon>Kangiella</taxon>
    </lineage>
</organism>
<reference evidence="2 3" key="1">
    <citation type="journal article" date="2009" name="Stand. Genomic Sci.">
        <title>Complete genome sequence of Kangiella koreensis type strain (SW-125).</title>
        <authorList>
            <person name="Han C."/>
            <person name="Sikorski J."/>
            <person name="Lapidus A."/>
            <person name="Nolan M."/>
            <person name="Glavina Del Rio T."/>
            <person name="Tice H."/>
            <person name="Cheng J.F."/>
            <person name="Lucas S."/>
            <person name="Chen F."/>
            <person name="Copeland A."/>
            <person name="Ivanova N."/>
            <person name="Mavromatis K."/>
            <person name="Ovchinnikova G."/>
            <person name="Pati A."/>
            <person name="Bruce D."/>
            <person name="Goodwin L."/>
            <person name="Pitluck S."/>
            <person name="Chen A."/>
            <person name="Palaniappan K."/>
            <person name="Land M."/>
            <person name="Hauser L."/>
            <person name="Chang Y.J."/>
            <person name="Jeffries C.D."/>
            <person name="Chain P."/>
            <person name="Saunders E."/>
            <person name="Brettin T."/>
            <person name="Goker M."/>
            <person name="Tindall B.J."/>
            <person name="Bristow J."/>
            <person name="Eisen J.A."/>
            <person name="Markowitz V."/>
            <person name="Hugenholtz P."/>
            <person name="Kyrpides N.C."/>
            <person name="Klenk H.P."/>
            <person name="Detter J.C."/>
        </authorList>
    </citation>
    <scope>NUCLEOTIDE SEQUENCE [LARGE SCALE GENOMIC DNA]</scope>
    <source>
        <strain evidence="3">DSM 16069 / KCTC 12182 / SW-125</strain>
    </source>
</reference>
<feature type="transmembrane region" description="Helical" evidence="1">
    <location>
        <begin position="161"/>
        <end position="177"/>
    </location>
</feature>
<feature type="transmembrane region" description="Helical" evidence="1">
    <location>
        <begin position="118"/>
        <end position="140"/>
    </location>
</feature>
<keyword evidence="1" id="KW-0812">Transmembrane</keyword>
<dbReference type="Proteomes" id="UP000001231">
    <property type="component" value="Chromosome"/>
</dbReference>
<evidence type="ECO:0000256" key="1">
    <source>
        <dbReference type="SAM" id="Phobius"/>
    </source>
</evidence>
<dbReference type="HOGENOM" id="CLU_1233693_0_0_6"/>
<sequence length="224" mass="25305">MLISRVLSSTLTNVENNKIAFLRLSYLPIVCFLIIEIWLIKSESRILLILAILLNIYVYSIFCIGIHRLNLIGKRANPPLGNIRLKLREWNYIGYLLIIGLFTGLAQIVGLIPYIGHYLAIVLVIYVFSRLALVLPAVAIDRSLSIKEALHISKQYHLETFLLLGVIPTLTILPLYLLDYSLISQIVSSIYTTTIMIFNIGLISQTYELLVGVEEDEDSSSINI</sequence>
<dbReference type="AlphaFoldDB" id="C7R7A7"/>
<name>C7R7A7_KANKD</name>
<gene>
    <name evidence="2" type="ordered locus">Kkor_0235</name>
</gene>
<dbReference type="InParanoid" id="C7R7A7"/>
<evidence type="ECO:0000313" key="3">
    <source>
        <dbReference type="Proteomes" id="UP000001231"/>
    </source>
</evidence>
<evidence type="ECO:0000313" key="2">
    <source>
        <dbReference type="EMBL" id="ACV25656.1"/>
    </source>
</evidence>